<sequence>MPRRSPFGTAVNRIDGRLKVTGGARYGADFRFDRLANGYLVVSTIGRGSIRSMDTGAAEHSPGVLAVFTPFNPLKLFAPADAAGAQNWAPLQDTEIRYHGQIIGLVVAETFEQARNAAALVRTSYDARPPAASFEAGFPTATIPPPSFGEPAVQDFLAPGVSSIDDALAASEVTVTGDYSQPIENHNAMEPHSTTAVWQDGHVTVYSGTQSPNRHAGDIAAWTGVDPAKVHVISPFVGGGFGNKATTWSCAPLTVAAAQALGRPVRTVLTREQTFTVTGHRSTVAQTVALGATRDGVLTAVKHDAYSSTSASGGRPESGPGTTSRVLYRSPNLHVGQKVVALDVPVPTFMRAPGENSGSFAIESAMDELAIRLRIDPIELRMRNYATVLPGTDRAWSSKHLDECYRVGAEAFGWARRNPVPRSVTNEDGEWLVGMGMSTAIYPANRFATSVKVRLQADGTAAVSSATADLGTGMWTVLAILGADALGIPLERVRPDLGDSALPNNYGAFGSASTAGVAPGVRAAADSATRALTRLALDNPRSPFHGMAPDDVRYGDGSLIGGGRTIGFGTLLELTGTPAVEATESGPAGGDPAKYAFHSFGAHFCEVRVHRLTGEPRLSRFTTVIDAGLIVNMKAARSQIAGGVIFGIGQALLEGTRVEAATGRFANANLAEYLLPVNPDVPDIDVRFVQHADTVFNPAGVRGIGELGTVGSAAAVANAVHNATGRRVHDLPITLDKLL</sequence>
<accession>A0A6N7Z4D6</accession>
<keyword evidence="1" id="KW-0500">Molybdenum</keyword>
<keyword evidence="2" id="KW-0560">Oxidoreductase</keyword>
<proteinExistence type="predicted"/>
<dbReference type="RefSeq" id="WP_154758388.1">
    <property type="nucleotide sequence ID" value="NZ_WMBA01000031.1"/>
</dbReference>
<evidence type="ECO:0000313" key="6">
    <source>
        <dbReference type="Proteomes" id="UP000440096"/>
    </source>
</evidence>
<dbReference type="InterPro" id="IPR046867">
    <property type="entry name" value="AldOxase/xan_DH_MoCoBD2"/>
</dbReference>
<organism evidence="5 6">
    <name type="scientific">Amycolatopsis pithecellobii</name>
    <dbReference type="NCBI Taxonomy" id="664692"/>
    <lineage>
        <taxon>Bacteria</taxon>
        <taxon>Bacillati</taxon>
        <taxon>Actinomycetota</taxon>
        <taxon>Actinomycetes</taxon>
        <taxon>Pseudonocardiales</taxon>
        <taxon>Pseudonocardiaceae</taxon>
        <taxon>Amycolatopsis</taxon>
    </lineage>
</organism>
<gene>
    <name evidence="5" type="ORF">GKO32_19885</name>
</gene>
<reference evidence="5 6" key="1">
    <citation type="submission" date="2019-11" db="EMBL/GenBank/DDBJ databases">
        <title>Draft genome of Amycolatopsis RM579.</title>
        <authorList>
            <person name="Duangmal K."/>
            <person name="Mingma R."/>
        </authorList>
    </citation>
    <scope>NUCLEOTIDE SEQUENCE [LARGE SCALE GENOMIC DNA]</scope>
    <source>
        <strain evidence="5 6">RM579</strain>
    </source>
</reference>
<dbReference type="Pfam" id="PF02738">
    <property type="entry name" value="MoCoBD_1"/>
    <property type="match status" value="1"/>
</dbReference>
<dbReference type="InterPro" id="IPR008274">
    <property type="entry name" value="AldOxase/xan_DH_MoCoBD1"/>
</dbReference>
<dbReference type="PANTHER" id="PTHR11908">
    <property type="entry name" value="XANTHINE DEHYDROGENASE"/>
    <property type="match status" value="1"/>
</dbReference>
<dbReference type="Pfam" id="PF01315">
    <property type="entry name" value="Ald_Xan_dh_C"/>
    <property type="match status" value="1"/>
</dbReference>
<dbReference type="AlphaFoldDB" id="A0A6N7Z4D6"/>
<dbReference type="SUPFAM" id="SSF54665">
    <property type="entry name" value="CO dehydrogenase molybdoprotein N-domain-like"/>
    <property type="match status" value="1"/>
</dbReference>
<dbReference type="InterPro" id="IPR037165">
    <property type="entry name" value="AldOxase/xan_DH_Mopterin-bd_sf"/>
</dbReference>
<evidence type="ECO:0000256" key="2">
    <source>
        <dbReference type="ARBA" id="ARBA00023002"/>
    </source>
</evidence>
<dbReference type="GO" id="GO:0005506">
    <property type="term" value="F:iron ion binding"/>
    <property type="evidence" value="ECO:0007669"/>
    <property type="project" value="InterPro"/>
</dbReference>
<evidence type="ECO:0000256" key="3">
    <source>
        <dbReference type="SAM" id="MobiDB-lite"/>
    </source>
</evidence>
<dbReference type="InterPro" id="IPR016208">
    <property type="entry name" value="Ald_Oxase/xanthine_DH-like"/>
</dbReference>
<dbReference type="SMART" id="SM01008">
    <property type="entry name" value="Ald_Xan_dh_C"/>
    <property type="match status" value="1"/>
</dbReference>
<dbReference type="InterPro" id="IPR000674">
    <property type="entry name" value="Ald_Oxase/Xan_DH_a/b"/>
</dbReference>
<feature type="region of interest" description="Disordered" evidence="3">
    <location>
        <begin position="305"/>
        <end position="324"/>
    </location>
</feature>
<dbReference type="Gene3D" id="3.90.1170.50">
    <property type="entry name" value="Aldehyde oxidase/xanthine dehydrogenase, a/b hammerhead"/>
    <property type="match status" value="1"/>
</dbReference>
<dbReference type="Proteomes" id="UP000440096">
    <property type="component" value="Unassembled WGS sequence"/>
</dbReference>
<dbReference type="Gene3D" id="3.30.365.10">
    <property type="entry name" value="Aldehyde oxidase/xanthine dehydrogenase, molybdopterin binding domain"/>
    <property type="match status" value="4"/>
</dbReference>
<dbReference type="OrthoDB" id="135295at2"/>
<dbReference type="InterPro" id="IPR036856">
    <property type="entry name" value="Ald_Oxase/Xan_DH_a/b_sf"/>
</dbReference>
<comment type="caution">
    <text evidence="5">The sequence shown here is derived from an EMBL/GenBank/DDBJ whole genome shotgun (WGS) entry which is preliminary data.</text>
</comment>
<evidence type="ECO:0000256" key="1">
    <source>
        <dbReference type="ARBA" id="ARBA00022505"/>
    </source>
</evidence>
<dbReference type="GO" id="GO:0016491">
    <property type="term" value="F:oxidoreductase activity"/>
    <property type="evidence" value="ECO:0007669"/>
    <property type="project" value="UniProtKB-KW"/>
</dbReference>
<keyword evidence="6" id="KW-1185">Reference proteome</keyword>
<name>A0A6N7Z4D6_9PSEU</name>
<dbReference type="Pfam" id="PF20256">
    <property type="entry name" value="MoCoBD_2"/>
    <property type="match status" value="1"/>
</dbReference>
<dbReference type="SUPFAM" id="SSF56003">
    <property type="entry name" value="Molybdenum cofactor-binding domain"/>
    <property type="match status" value="1"/>
</dbReference>
<evidence type="ECO:0000259" key="4">
    <source>
        <dbReference type="SMART" id="SM01008"/>
    </source>
</evidence>
<evidence type="ECO:0000313" key="5">
    <source>
        <dbReference type="EMBL" id="MTD56219.1"/>
    </source>
</evidence>
<dbReference type="PANTHER" id="PTHR11908:SF132">
    <property type="entry name" value="ALDEHYDE OXIDASE 1-RELATED"/>
    <property type="match status" value="1"/>
</dbReference>
<feature type="domain" description="Aldehyde oxidase/xanthine dehydrogenase a/b hammerhead" evidence="4">
    <location>
        <begin position="21"/>
        <end position="129"/>
    </location>
</feature>
<protein>
    <submittedName>
        <fullName evidence="5">Molybdopterin-dependent oxidoreductase</fullName>
    </submittedName>
</protein>
<dbReference type="EMBL" id="WMBA01000031">
    <property type="protein sequence ID" value="MTD56219.1"/>
    <property type="molecule type" value="Genomic_DNA"/>
</dbReference>